<reference evidence="2 3" key="1">
    <citation type="submission" date="2016-07" db="EMBL/GenBank/DDBJ databases">
        <title>Multiple horizontal gene transfer events from other fungi enriched the ability of initially mycotrophic Trichoderma (Ascomycota) to feed on dead plant biomass.</title>
        <authorList>
            <consortium name="DOE Joint Genome Institute"/>
            <person name="Aerts A."/>
            <person name="Atanasova L."/>
            <person name="Chenthamara K."/>
            <person name="Zhang J."/>
            <person name="Grujic M."/>
            <person name="Henrissat B."/>
            <person name="Kuo A."/>
            <person name="Salamov A."/>
            <person name="Lipzen A."/>
            <person name="Labutti K."/>
            <person name="Barry K."/>
            <person name="Miao Y."/>
            <person name="Rahimi M.J."/>
            <person name="Shen Q."/>
            <person name="Grigoriev I.V."/>
            <person name="Kubicek C.P."/>
            <person name="Druzhinina I.S."/>
        </authorList>
    </citation>
    <scope>NUCLEOTIDE SEQUENCE [LARGE SCALE GENOMIC DNA]</scope>
    <source>
        <strain evidence="2 3">CBS 433.97</strain>
    </source>
</reference>
<gene>
    <name evidence="2" type="ORF">M441DRAFT_457075</name>
</gene>
<evidence type="ECO:0000256" key="1">
    <source>
        <dbReference type="SAM" id="MobiDB-lite"/>
    </source>
</evidence>
<proteinExistence type="predicted"/>
<evidence type="ECO:0000313" key="3">
    <source>
        <dbReference type="Proteomes" id="UP000240493"/>
    </source>
</evidence>
<sequence>MTSNLFARAGGFLSGPLVIRTVAVSEPSAISALASTTPCPCPAEDAPPSASGHRPSAYHHHPRTDKHAAVCEQSATKQAKRNKSVSPVFAPYSHMHIPIEGCIYCISVHIRSNQPF</sequence>
<organism evidence="2 3">
    <name type="scientific">Trichoderma asperellum (strain ATCC 204424 / CBS 433.97 / NBRC 101777)</name>
    <dbReference type="NCBI Taxonomy" id="1042311"/>
    <lineage>
        <taxon>Eukaryota</taxon>
        <taxon>Fungi</taxon>
        <taxon>Dikarya</taxon>
        <taxon>Ascomycota</taxon>
        <taxon>Pezizomycotina</taxon>
        <taxon>Sordariomycetes</taxon>
        <taxon>Hypocreomycetidae</taxon>
        <taxon>Hypocreales</taxon>
        <taxon>Hypocreaceae</taxon>
        <taxon>Trichoderma</taxon>
    </lineage>
</organism>
<protein>
    <submittedName>
        <fullName evidence="2">Uncharacterized protein</fullName>
    </submittedName>
</protein>
<dbReference type="Proteomes" id="UP000240493">
    <property type="component" value="Unassembled WGS sequence"/>
</dbReference>
<dbReference type="EMBL" id="KZ679261">
    <property type="protein sequence ID" value="PTB41256.1"/>
    <property type="molecule type" value="Genomic_DNA"/>
</dbReference>
<accession>A0A2T3Z8Y4</accession>
<keyword evidence="3" id="KW-1185">Reference proteome</keyword>
<name>A0A2T3Z8Y4_TRIA4</name>
<dbReference type="AlphaFoldDB" id="A0A2T3Z8Y4"/>
<evidence type="ECO:0000313" key="2">
    <source>
        <dbReference type="EMBL" id="PTB41256.1"/>
    </source>
</evidence>
<feature type="region of interest" description="Disordered" evidence="1">
    <location>
        <begin position="40"/>
        <end position="84"/>
    </location>
</feature>